<dbReference type="InterPro" id="IPR009936">
    <property type="entry name" value="DUF1468"/>
</dbReference>
<dbReference type="Proteomes" id="UP000199392">
    <property type="component" value="Unassembled WGS sequence"/>
</dbReference>
<dbReference type="STRING" id="311180.SAMN04488050_102303"/>
<accession>A0A1I6QSP2</accession>
<evidence type="ECO:0000256" key="2">
    <source>
        <dbReference type="SAM" id="Phobius"/>
    </source>
</evidence>
<organism evidence="4 5">
    <name type="scientific">Alloyangia pacifica</name>
    <dbReference type="NCBI Taxonomy" id="311180"/>
    <lineage>
        <taxon>Bacteria</taxon>
        <taxon>Pseudomonadati</taxon>
        <taxon>Pseudomonadota</taxon>
        <taxon>Alphaproteobacteria</taxon>
        <taxon>Rhodobacterales</taxon>
        <taxon>Roseobacteraceae</taxon>
        <taxon>Alloyangia</taxon>
    </lineage>
</organism>
<dbReference type="Pfam" id="PF07331">
    <property type="entry name" value="TctB"/>
    <property type="match status" value="1"/>
</dbReference>
<name>A0A1I6QSP2_9RHOB</name>
<dbReference type="OrthoDB" id="8454209at2"/>
<evidence type="ECO:0000256" key="1">
    <source>
        <dbReference type="SAM" id="MobiDB-lite"/>
    </source>
</evidence>
<feature type="region of interest" description="Disordered" evidence="1">
    <location>
        <begin position="1"/>
        <end position="22"/>
    </location>
</feature>
<protein>
    <submittedName>
        <fullName evidence="4">Tripartite tricarboxylate transporter TctB family protein</fullName>
    </submittedName>
</protein>
<keyword evidence="5" id="KW-1185">Reference proteome</keyword>
<dbReference type="AlphaFoldDB" id="A0A1I6QSP2"/>
<dbReference type="RefSeq" id="WP_092419688.1">
    <property type="nucleotide sequence ID" value="NZ_FNCL01000001.1"/>
</dbReference>
<evidence type="ECO:0000259" key="3">
    <source>
        <dbReference type="Pfam" id="PF07331"/>
    </source>
</evidence>
<reference evidence="5" key="1">
    <citation type="submission" date="2016-10" db="EMBL/GenBank/DDBJ databases">
        <authorList>
            <person name="Varghese N."/>
            <person name="Submissions S."/>
        </authorList>
    </citation>
    <scope>NUCLEOTIDE SEQUENCE [LARGE SCALE GENOMIC DNA]</scope>
    <source>
        <strain evidence="5">DSM 26894</strain>
    </source>
</reference>
<keyword evidence="2" id="KW-0812">Transmembrane</keyword>
<proteinExistence type="predicted"/>
<feature type="transmembrane region" description="Helical" evidence="2">
    <location>
        <begin position="89"/>
        <end position="108"/>
    </location>
</feature>
<feature type="domain" description="DUF1468" evidence="3">
    <location>
        <begin position="53"/>
        <end position="190"/>
    </location>
</feature>
<evidence type="ECO:0000313" key="4">
    <source>
        <dbReference type="EMBL" id="SFS55506.1"/>
    </source>
</evidence>
<keyword evidence="2" id="KW-0472">Membrane</keyword>
<keyword evidence="2" id="KW-1133">Transmembrane helix</keyword>
<feature type="transmembrane region" description="Helical" evidence="2">
    <location>
        <begin position="128"/>
        <end position="154"/>
    </location>
</feature>
<dbReference type="EMBL" id="FOZW01000002">
    <property type="protein sequence ID" value="SFS55506.1"/>
    <property type="molecule type" value="Genomic_DNA"/>
</dbReference>
<evidence type="ECO:0000313" key="5">
    <source>
        <dbReference type="Proteomes" id="UP000199392"/>
    </source>
</evidence>
<feature type="transmembrane region" description="Helical" evidence="2">
    <location>
        <begin position="51"/>
        <end position="68"/>
    </location>
</feature>
<sequence>MSDPIAKPVPGVDIPPRPGQRTGTRFQRVLRTISPRIVTGVPRRAAGPGEVVFAAGFFCLSLILLLLLPFQTDWLPRTKIFVQPRFWPAIAILTMLVFSGGHLLRALAAHPSGGAWEEIKGWLRPLEFALWFLGYVQLVPQAGYLLATILFTCAISWRLGYRSLRWMGLATLFALGTVLVFRSLLGVNIPSGAIYELLPPGGFRSFLMTRF</sequence>
<gene>
    <name evidence="4" type="ORF">SAMN04488050_102303</name>
</gene>
<feature type="transmembrane region" description="Helical" evidence="2">
    <location>
        <begin position="166"/>
        <end position="185"/>
    </location>
</feature>